<feature type="transmembrane region" description="Helical" evidence="20">
    <location>
        <begin position="232"/>
        <end position="255"/>
    </location>
</feature>
<dbReference type="InterPro" id="IPR005467">
    <property type="entry name" value="His_kinase_dom"/>
</dbReference>
<dbReference type="InterPro" id="IPR008207">
    <property type="entry name" value="Sig_transdc_His_kin_Hpt_dom"/>
</dbReference>
<dbReference type="Gene3D" id="3.40.50.2300">
    <property type="match status" value="1"/>
</dbReference>
<protein>
    <recommendedName>
        <fullName evidence="17">Circadian input-output histidine kinase CikA</fullName>
        <ecNumber evidence="4">2.7.13.3</ecNumber>
    </recommendedName>
    <alternativeName>
        <fullName evidence="5">Stage 0 sporulation protein A homolog</fullName>
    </alternativeName>
</protein>
<evidence type="ECO:0000259" key="23">
    <source>
        <dbReference type="PROSITE" id="PS50894"/>
    </source>
</evidence>
<dbReference type="CDD" id="cd17546">
    <property type="entry name" value="REC_hyHK_CKI1_RcsC-like"/>
    <property type="match status" value="1"/>
</dbReference>
<evidence type="ECO:0000256" key="4">
    <source>
        <dbReference type="ARBA" id="ARBA00012438"/>
    </source>
</evidence>
<dbReference type="Gene3D" id="1.20.120.160">
    <property type="entry name" value="HPT domain"/>
    <property type="match status" value="1"/>
</dbReference>
<evidence type="ECO:0000256" key="6">
    <source>
        <dbReference type="ARBA" id="ARBA00022475"/>
    </source>
</evidence>
<dbReference type="RefSeq" id="WP_090163331.1">
    <property type="nucleotide sequence ID" value="NZ_FMWK01000012.1"/>
</dbReference>
<keyword evidence="9" id="KW-0808">Transferase</keyword>
<dbReference type="InterPro" id="IPR003594">
    <property type="entry name" value="HATPase_dom"/>
</dbReference>
<feature type="domain" description="HPt" evidence="23">
    <location>
        <begin position="782"/>
        <end position="877"/>
    </location>
</feature>
<dbReference type="PROSITE" id="PS50109">
    <property type="entry name" value="HIS_KIN"/>
    <property type="match status" value="1"/>
</dbReference>
<evidence type="ECO:0000256" key="2">
    <source>
        <dbReference type="ARBA" id="ARBA00004429"/>
    </source>
</evidence>
<comment type="subcellular location">
    <subcellularLocation>
        <location evidence="2">Cell inner membrane</location>
        <topology evidence="2">Multi-pass membrane protein</topology>
    </subcellularLocation>
</comment>
<dbReference type="Pfam" id="PF00512">
    <property type="entry name" value="HisKA"/>
    <property type="match status" value="1"/>
</dbReference>
<evidence type="ECO:0000313" key="25">
    <source>
        <dbReference type="Proteomes" id="UP000199428"/>
    </source>
</evidence>
<gene>
    <name evidence="24" type="ORF">SAMN02910350_02109</name>
</gene>
<evidence type="ECO:0000256" key="18">
    <source>
        <dbReference type="PROSITE-ProRule" id="PRU00110"/>
    </source>
</evidence>
<dbReference type="EC" id="2.7.13.3" evidence="4"/>
<evidence type="ECO:0000256" key="3">
    <source>
        <dbReference type="ARBA" id="ARBA00006402"/>
    </source>
</evidence>
<dbReference type="SUPFAM" id="SSF47226">
    <property type="entry name" value="Histidine-containing phosphotransfer domain, HPT domain"/>
    <property type="match status" value="1"/>
</dbReference>
<evidence type="ECO:0000256" key="17">
    <source>
        <dbReference type="ARBA" id="ARBA00074306"/>
    </source>
</evidence>
<dbReference type="InterPro" id="IPR036097">
    <property type="entry name" value="HisK_dim/P_sf"/>
</dbReference>
<feature type="transmembrane region" description="Helical" evidence="20">
    <location>
        <begin position="69"/>
        <end position="92"/>
    </location>
</feature>
<dbReference type="PROSITE" id="PS50110">
    <property type="entry name" value="RESPONSE_REGULATORY"/>
    <property type="match status" value="1"/>
</dbReference>
<evidence type="ECO:0000256" key="12">
    <source>
        <dbReference type="ARBA" id="ARBA00022840"/>
    </source>
</evidence>
<comment type="catalytic activity">
    <reaction evidence="1">
        <text>ATP + protein L-histidine = ADP + protein N-phospho-L-histidine.</text>
        <dbReference type="EC" id="2.7.13.3"/>
    </reaction>
</comment>
<proteinExistence type="inferred from homology"/>
<dbReference type="InterPro" id="IPR004358">
    <property type="entry name" value="Sig_transdc_His_kin-like_C"/>
</dbReference>
<feature type="transmembrane region" description="Helical" evidence="20">
    <location>
        <begin position="104"/>
        <end position="122"/>
    </location>
</feature>
<evidence type="ECO:0000259" key="21">
    <source>
        <dbReference type="PROSITE" id="PS50109"/>
    </source>
</evidence>
<evidence type="ECO:0000256" key="20">
    <source>
        <dbReference type="SAM" id="Phobius"/>
    </source>
</evidence>
<keyword evidence="12" id="KW-0067">ATP-binding</keyword>
<evidence type="ECO:0000256" key="15">
    <source>
        <dbReference type="ARBA" id="ARBA00023136"/>
    </source>
</evidence>
<dbReference type="Pfam" id="PF00072">
    <property type="entry name" value="Response_reg"/>
    <property type="match status" value="1"/>
</dbReference>
<dbReference type="GO" id="GO:0005886">
    <property type="term" value="C:plasma membrane"/>
    <property type="evidence" value="ECO:0007669"/>
    <property type="project" value="UniProtKB-SubCell"/>
</dbReference>
<sequence length="877" mass="99283">MTFIQENMLYVNIIILIVGTTSVHLGVSFLRRERHTKGFFKYSVFLLALGSGLCSLGYSLMSLSPNLTLAYVFRVIGLLGIDIYIIAEIILITSCLNISKTAEIFIIWVTSLAALLDLVIYGNPGSNKFYRLDNYTIYVRDDPYRHLFHYSYQLLIAICLLTVGFVWAFNVKYRRDKQLVLFAFLSNFIFASSSIPDLFLTMHEVPFLHAFYCIGVSIAFAVFFISANDYMVFYITINSISKDIFSTLGTGLLVFDTNYHLNLSNDYANKLLGLDKEPQRIRLREIFDLRSGEPMRMFDKAQDGIAIDYRLTANVTGKVTLVNFSCKMDRNNQPMCYILVATDLTEENRLIQEAQSANAAKSTFLSNISHEIRTPINVITGMNELILRECHEANILKYADNINVASRNLTSLVNDVLDFSKIESGKIEIVSTDFDIGMALSDSYNMFLSMAQTKRQNFSLECDPDTPNILHGDEVRLKQILSNLISNAVKYTPDGGTIDVIVNYEEFDEQQILLSIKVRDNGIGIKSEDLPNLFENFQRFELSKNRTVQGTGLGLAITKNLVSLLHGTISVESVYGRGSTFTVKLPFIVSDHSPLGKTKEQFAAGSSAKYKVSFKAKDARILAVDDVQMNQDVFVGLLKETGIQIDCAQNGYQALDLLHKKHYDIVFLDHMMPEMDGIQVLRLLRADRDCINQYIPAIMLTANALMGADRKYLEDGFDDYLSKPINPSALENMVLKHLPDRLITSITEDNNVEPSPDITSDTGDFTSKLDFLDTKSGLEFAAGDLDFYHQILTTYMNDDKREQLDKHYQDKDWANYRIVAHSIKGTSLTIGAHEVSEAAKGLEFAVKEERYEYIEEHHEEVMKMYGELLEKMKKALH</sequence>
<feature type="transmembrane region" description="Helical" evidence="20">
    <location>
        <begin position="42"/>
        <end position="63"/>
    </location>
</feature>
<dbReference type="Pfam" id="PF02518">
    <property type="entry name" value="HATPase_c"/>
    <property type="match status" value="1"/>
</dbReference>
<dbReference type="Gene3D" id="3.30.565.10">
    <property type="entry name" value="Histidine kinase-like ATPase, C-terminal domain"/>
    <property type="match status" value="1"/>
</dbReference>
<dbReference type="Gene3D" id="1.10.287.130">
    <property type="match status" value="1"/>
</dbReference>
<feature type="transmembrane region" description="Helical" evidence="20">
    <location>
        <begin position="207"/>
        <end position="225"/>
    </location>
</feature>
<dbReference type="InterPro" id="IPR001789">
    <property type="entry name" value="Sig_transdc_resp-reg_receiver"/>
</dbReference>
<evidence type="ECO:0000256" key="19">
    <source>
        <dbReference type="PROSITE-ProRule" id="PRU00169"/>
    </source>
</evidence>
<dbReference type="Pfam" id="PF01627">
    <property type="entry name" value="Hpt"/>
    <property type="match status" value="1"/>
</dbReference>
<dbReference type="PROSITE" id="PS50894">
    <property type="entry name" value="HPT"/>
    <property type="match status" value="1"/>
</dbReference>
<dbReference type="SUPFAM" id="SSF55874">
    <property type="entry name" value="ATPase domain of HSP90 chaperone/DNA topoisomerase II/histidine kinase"/>
    <property type="match status" value="1"/>
</dbReference>
<dbReference type="PRINTS" id="PR00344">
    <property type="entry name" value="BCTRLSENSOR"/>
</dbReference>
<comment type="function">
    <text evidence="16">May play the central regulatory role in sporulation. It may be an element of the effector pathway responsible for the activation of sporulation genes in response to nutritional stress. Spo0A may act in concert with spo0H (a sigma factor) to control the expression of some genes that are critical to the sporulation process.</text>
</comment>
<dbReference type="SMART" id="SM00388">
    <property type="entry name" value="HisKA"/>
    <property type="match status" value="1"/>
</dbReference>
<keyword evidence="8 19" id="KW-0597">Phosphoprotein</keyword>
<dbReference type="CDD" id="cd00082">
    <property type="entry name" value="HisKA"/>
    <property type="match status" value="1"/>
</dbReference>
<dbReference type="GO" id="GO:0000155">
    <property type="term" value="F:phosphorelay sensor kinase activity"/>
    <property type="evidence" value="ECO:0007669"/>
    <property type="project" value="InterPro"/>
</dbReference>
<dbReference type="SUPFAM" id="SSF47384">
    <property type="entry name" value="Homodimeric domain of signal transducing histidine kinase"/>
    <property type="match status" value="1"/>
</dbReference>
<keyword evidence="12" id="KW-0547">Nucleotide-binding</keyword>
<keyword evidence="13 20" id="KW-1133">Transmembrane helix</keyword>
<feature type="transmembrane region" description="Helical" evidence="20">
    <location>
        <begin position="150"/>
        <end position="171"/>
    </location>
</feature>
<feature type="domain" description="Response regulatory" evidence="22">
    <location>
        <begin position="620"/>
        <end position="738"/>
    </location>
</feature>
<comment type="similarity">
    <text evidence="3">In the N-terminal section; belongs to the phytochrome family.</text>
</comment>
<keyword evidence="10 20" id="KW-0812">Transmembrane</keyword>
<evidence type="ECO:0000256" key="10">
    <source>
        <dbReference type="ARBA" id="ARBA00022692"/>
    </source>
</evidence>
<dbReference type="EMBL" id="FMWK01000012">
    <property type="protein sequence ID" value="SCZ80087.1"/>
    <property type="molecule type" value="Genomic_DNA"/>
</dbReference>
<keyword evidence="15 20" id="KW-0472">Membrane</keyword>
<keyword evidence="14" id="KW-0902">Two-component regulatory system</keyword>
<dbReference type="Proteomes" id="UP000199428">
    <property type="component" value="Unassembled WGS sequence"/>
</dbReference>
<dbReference type="PANTHER" id="PTHR43047">
    <property type="entry name" value="TWO-COMPONENT HISTIDINE PROTEIN KINASE"/>
    <property type="match status" value="1"/>
</dbReference>
<keyword evidence="7" id="KW-0997">Cell inner membrane</keyword>
<evidence type="ECO:0000313" key="24">
    <source>
        <dbReference type="EMBL" id="SCZ80087.1"/>
    </source>
</evidence>
<dbReference type="CDD" id="cd16922">
    <property type="entry name" value="HATPase_EvgS-ArcB-TorS-like"/>
    <property type="match status" value="1"/>
</dbReference>
<evidence type="ECO:0000256" key="1">
    <source>
        <dbReference type="ARBA" id="ARBA00000085"/>
    </source>
</evidence>
<dbReference type="AlphaFoldDB" id="A0A1G5S1S4"/>
<name>A0A1G5S1S4_PSEXY</name>
<evidence type="ECO:0000256" key="7">
    <source>
        <dbReference type="ARBA" id="ARBA00022519"/>
    </source>
</evidence>
<keyword evidence="11 24" id="KW-0418">Kinase</keyword>
<evidence type="ECO:0000256" key="14">
    <source>
        <dbReference type="ARBA" id="ARBA00023012"/>
    </source>
</evidence>
<feature type="modified residue" description="4-aspartylphosphate" evidence="19">
    <location>
        <position position="669"/>
    </location>
</feature>
<dbReference type="SUPFAM" id="SSF52172">
    <property type="entry name" value="CheY-like"/>
    <property type="match status" value="1"/>
</dbReference>
<feature type="domain" description="Histidine kinase" evidence="21">
    <location>
        <begin position="367"/>
        <end position="589"/>
    </location>
</feature>
<dbReference type="InterPro" id="IPR011006">
    <property type="entry name" value="CheY-like_superfamily"/>
</dbReference>
<dbReference type="Gene3D" id="3.30.450.20">
    <property type="entry name" value="PAS domain"/>
    <property type="match status" value="1"/>
</dbReference>
<reference evidence="24 25" key="1">
    <citation type="submission" date="2016-10" db="EMBL/GenBank/DDBJ databases">
        <authorList>
            <person name="de Groot N.N."/>
        </authorList>
    </citation>
    <scope>NUCLEOTIDE SEQUENCE [LARGE SCALE GENOMIC DNA]</scope>
    <source>
        <strain evidence="24 25">DSM 10317</strain>
    </source>
</reference>
<feature type="transmembrane region" description="Helical" evidence="20">
    <location>
        <begin position="12"/>
        <end position="30"/>
    </location>
</feature>
<dbReference type="PANTHER" id="PTHR43047:SF66">
    <property type="entry name" value="HISKA"/>
    <property type="match status" value="1"/>
</dbReference>
<evidence type="ECO:0000256" key="11">
    <source>
        <dbReference type="ARBA" id="ARBA00022777"/>
    </source>
</evidence>
<evidence type="ECO:0000256" key="5">
    <source>
        <dbReference type="ARBA" id="ARBA00018672"/>
    </source>
</evidence>
<evidence type="ECO:0000256" key="9">
    <source>
        <dbReference type="ARBA" id="ARBA00022679"/>
    </source>
</evidence>
<dbReference type="InterPro" id="IPR036890">
    <property type="entry name" value="HATPase_C_sf"/>
</dbReference>
<dbReference type="FunFam" id="3.30.565.10:FF:000010">
    <property type="entry name" value="Sensor histidine kinase RcsC"/>
    <property type="match status" value="1"/>
</dbReference>
<evidence type="ECO:0000256" key="8">
    <source>
        <dbReference type="ARBA" id="ARBA00022553"/>
    </source>
</evidence>
<evidence type="ECO:0000259" key="22">
    <source>
        <dbReference type="PROSITE" id="PS50110"/>
    </source>
</evidence>
<dbReference type="GO" id="GO:0009927">
    <property type="term" value="F:histidine phosphotransfer kinase activity"/>
    <property type="evidence" value="ECO:0007669"/>
    <property type="project" value="TreeGrafter"/>
</dbReference>
<evidence type="ECO:0000256" key="13">
    <source>
        <dbReference type="ARBA" id="ARBA00022989"/>
    </source>
</evidence>
<dbReference type="SMART" id="SM00448">
    <property type="entry name" value="REC"/>
    <property type="match status" value="1"/>
</dbReference>
<dbReference type="InterPro" id="IPR003661">
    <property type="entry name" value="HisK_dim/P_dom"/>
</dbReference>
<feature type="modified residue" description="Phosphohistidine" evidence="18">
    <location>
        <position position="821"/>
    </location>
</feature>
<keyword evidence="6" id="KW-1003">Cell membrane</keyword>
<accession>A0A1G5S1S4</accession>
<organism evidence="24 25">
    <name type="scientific">Pseudobutyrivibrio xylanivorans</name>
    <dbReference type="NCBI Taxonomy" id="185007"/>
    <lineage>
        <taxon>Bacteria</taxon>
        <taxon>Bacillati</taxon>
        <taxon>Bacillota</taxon>
        <taxon>Clostridia</taxon>
        <taxon>Lachnospirales</taxon>
        <taxon>Lachnospiraceae</taxon>
        <taxon>Pseudobutyrivibrio</taxon>
    </lineage>
</organism>
<evidence type="ECO:0000256" key="16">
    <source>
        <dbReference type="ARBA" id="ARBA00024867"/>
    </source>
</evidence>
<dbReference type="InterPro" id="IPR036641">
    <property type="entry name" value="HPT_dom_sf"/>
</dbReference>
<dbReference type="SMART" id="SM00387">
    <property type="entry name" value="HATPase_c"/>
    <property type="match status" value="1"/>
</dbReference>
<feature type="transmembrane region" description="Helical" evidence="20">
    <location>
        <begin position="178"/>
        <end position="195"/>
    </location>
</feature>